<dbReference type="PRINTS" id="PR01438">
    <property type="entry name" value="UNVRSLSTRESS"/>
</dbReference>
<dbReference type="RefSeq" id="WP_131338704.1">
    <property type="nucleotide sequence ID" value="NZ_SJJZ01000002.1"/>
</dbReference>
<dbReference type="EMBL" id="SJJZ01000002">
    <property type="protein sequence ID" value="TCC07842.1"/>
    <property type="molecule type" value="Genomic_DNA"/>
</dbReference>
<feature type="domain" description="UspA" evidence="2">
    <location>
        <begin position="7"/>
        <end position="142"/>
    </location>
</feature>
<gene>
    <name evidence="3" type="ORF">E0H45_18020</name>
</gene>
<feature type="domain" description="UspA" evidence="2">
    <location>
        <begin position="154"/>
        <end position="291"/>
    </location>
</feature>
<keyword evidence="4" id="KW-1185">Reference proteome</keyword>
<dbReference type="Gene3D" id="3.40.50.620">
    <property type="entry name" value="HUPs"/>
    <property type="match status" value="2"/>
</dbReference>
<dbReference type="PANTHER" id="PTHR46553:SF3">
    <property type="entry name" value="ADENINE NUCLEOTIDE ALPHA HYDROLASES-LIKE SUPERFAMILY PROTEIN"/>
    <property type="match status" value="1"/>
</dbReference>
<evidence type="ECO:0000313" key="4">
    <source>
        <dbReference type="Proteomes" id="UP000292346"/>
    </source>
</evidence>
<dbReference type="Proteomes" id="UP000292346">
    <property type="component" value="Unassembled WGS sequence"/>
</dbReference>
<comment type="caution">
    <text evidence="3">The sequence shown here is derived from an EMBL/GenBank/DDBJ whole genome shotgun (WGS) entry which is preliminary data.</text>
</comment>
<dbReference type="SUPFAM" id="SSF52402">
    <property type="entry name" value="Adenine nucleotide alpha hydrolases-like"/>
    <property type="match status" value="2"/>
</dbReference>
<organism evidence="3 4">
    <name type="scientific">Kribbella soli</name>
    <dbReference type="NCBI Taxonomy" id="1124743"/>
    <lineage>
        <taxon>Bacteria</taxon>
        <taxon>Bacillati</taxon>
        <taxon>Actinomycetota</taxon>
        <taxon>Actinomycetes</taxon>
        <taxon>Propionibacteriales</taxon>
        <taxon>Kribbellaceae</taxon>
        <taxon>Kribbella</taxon>
    </lineage>
</organism>
<protein>
    <submittedName>
        <fullName evidence="3">Universal stress protein</fullName>
    </submittedName>
</protein>
<accession>A0A4R0HG44</accession>
<name>A0A4R0HG44_9ACTN</name>
<dbReference type="InterPro" id="IPR006015">
    <property type="entry name" value="Universal_stress_UspA"/>
</dbReference>
<reference evidence="3 4" key="1">
    <citation type="submission" date="2019-02" db="EMBL/GenBank/DDBJ databases">
        <title>Kribbella capetownensis sp. nov. and Kribbella speibonae sp. nov., isolated from soil.</title>
        <authorList>
            <person name="Curtis S.M."/>
            <person name="Norton I."/>
            <person name="Everest G.J."/>
            <person name="Meyers P.R."/>
        </authorList>
    </citation>
    <scope>NUCLEOTIDE SEQUENCE [LARGE SCALE GENOMIC DNA]</scope>
    <source>
        <strain evidence="3 4">KCTC 29219</strain>
    </source>
</reference>
<dbReference type="Pfam" id="PF00582">
    <property type="entry name" value="Usp"/>
    <property type="match status" value="2"/>
</dbReference>
<dbReference type="AlphaFoldDB" id="A0A4R0HG44"/>
<evidence type="ECO:0000256" key="1">
    <source>
        <dbReference type="ARBA" id="ARBA00008791"/>
    </source>
</evidence>
<dbReference type="InterPro" id="IPR006016">
    <property type="entry name" value="UspA"/>
</dbReference>
<evidence type="ECO:0000313" key="3">
    <source>
        <dbReference type="EMBL" id="TCC07842.1"/>
    </source>
</evidence>
<comment type="similarity">
    <text evidence="1">Belongs to the universal stress protein A family.</text>
</comment>
<proteinExistence type="inferred from homology"/>
<dbReference type="InterPro" id="IPR014729">
    <property type="entry name" value="Rossmann-like_a/b/a_fold"/>
</dbReference>
<dbReference type="PANTHER" id="PTHR46553">
    <property type="entry name" value="ADENINE NUCLEOTIDE ALPHA HYDROLASES-LIKE SUPERFAMILY PROTEIN"/>
    <property type="match status" value="1"/>
</dbReference>
<sequence>MSTQLAPIVIGYDGSRGSRSALQWAAVTAYRAMAPLRIVEAFEIVILTRPSPGHIVPLDAVRTARQKGLDQVADDIRTQYPDLRVETSLVGGSASKTLVEAAQDARLVVIGSRGLGGWSGLMVGSVAVQVTTHANCPVVVVPHDLRARAHEGPTVVVGVDGSKVSAKAIDFAFDQAESLHAKVVAVHAWTSPFLTYADGASMLQFDEEKVREEARLLVAESVAGAAAEHPDVEWSTELAMGSAAQALVQRSESADLLVVGSRGRGGFTGLLIGSVGQSALHHTHCPIAIVH</sequence>
<dbReference type="OrthoDB" id="5179911at2"/>
<evidence type="ECO:0000259" key="2">
    <source>
        <dbReference type="Pfam" id="PF00582"/>
    </source>
</evidence>